<gene>
    <name evidence="1" type="ORF">C8N35_110116</name>
</gene>
<evidence type="ECO:0000313" key="2">
    <source>
        <dbReference type="Proteomes" id="UP000244081"/>
    </source>
</evidence>
<proteinExistence type="predicted"/>
<reference evidence="1 2" key="1">
    <citation type="submission" date="2018-04" db="EMBL/GenBank/DDBJ databases">
        <title>Genomic Encyclopedia of Archaeal and Bacterial Type Strains, Phase II (KMG-II): from individual species to whole genera.</title>
        <authorList>
            <person name="Goeker M."/>
        </authorList>
    </citation>
    <scope>NUCLEOTIDE SEQUENCE [LARGE SCALE GENOMIC DNA]</scope>
    <source>
        <strain evidence="1 2">DSM 23382</strain>
    </source>
</reference>
<dbReference type="RefSeq" id="WP_107991511.1">
    <property type="nucleotide sequence ID" value="NZ_QAYG01000010.1"/>
</dbReference>
<comment type="caution">
    <text evidence="1">The sequence shown here is derived from an EMBL/GenBank/DDBJ whole genome shotgun (WGS) entry which is preliminary data.</text>
</comment>
<protein>
    <submittedName>
        <fullName evidence="1">Uncharacterized protein</fullName>
    </submittedName>
</protein>
<sequence>MVDQSLMTLKVRSYLGALSRNACDMLIRNLEASRERGDTDPQVELILDAARPLLRKRAGNDQPRAHRKNLLKRAIFLPLEPYLITEELPRKLPGRIRRARLDAMWTWVERDVMPDSIAEAQTLLAQSDYDPDVVGRTAQKLREVVVAAIGDVLEEARGPGVAHQRVAYRVGGEDVLSELGDIHGILKADAVLEGFATNLPPVITRRSFATREASKTRAQVIDALKLVVDDHPGHVGWLAAILLWRCDDPALLARIAGAATGLAQPQAIHSGPYAEMVEIALSELRRYVLMAQEAVTDAAAEEPAHGVEWQSEAVVVAVSRYHDQFREMRTGIDLREVSEWRQELERINRDMADVICGQISEAHRHIHKALQVPREAEEGGFGPDVAAAATSYRALRVLYIACKSPDMLAVSETVTKARRAIEQVLDIASRSLVDELRAAVGARREALKAALDRAIAYAAIVFGDDYVEVLKKRRTAVIGEERRPLAS</sequence>
<dbReference type="Proteomes" id="UP000244081">
    <property type="component" value="Unassembled WGS sequence"/>
</dbReference>
<accession>A0A2T5V1K7</accession>
<keyword evidence="2" id="KW-1185">Reference proteome</keyword>
<evidence type="ECO:0000313" key="1">
    <source>
        <dbReference type="EMBL" id="PTW57637.1"/>
    </source>
</evidence>
<organism evidence="1 2">
    <name type="scientific">Breoghania corrubedonensis</name>
    <dbReference type="NCBI Taxonomy" id="665038"/>
    <lineage>
        <taxon>Bacteria</taxon>
        <taxon>Pseudomonadati</taxon>
        <taxon>Pseudomonadota</taxon>
        <taxon>Alphaproteobacteria</taxon>
        <taxon>Hyphomicrobiales</taxon>
        <taxon>Stappiaceae</taxon>
        <taxon>Breoghania</taxon>
    </lineage>
</organism>
<dbReference type="AlphaFoldDB" id="A0A2T5V1K7"/>
<dbReference type="EMBL" id="QAYG01000010">
    <property type="protein sequence ID" value="PTW57637.1"/>
    <property type="molecule type" value="Genomic_DNA"/>
</dbReference>
<name>A0A2T5V1K7_9HYPH</name>
<dbReference type="OrthoDB" id="8433260at2"/>